<proteinExistence type="inferred from homology"/>
<keyword evidence="9" id="KW-1185">Reference proteome</keyword>
<comment type="caution">
    <text evidence="8">The sequence shown here is derived from an EMBL/GenBank/DDBJ whole genome shotgun (WGS) entry which is preliminary data.</text>
</comment>
<evidence type="ECO:0000256" key="5">
    <source>
        <dbReference type="ARBA" id="ARBA00023136"/>
    </source>
</evidence>
<name>A0AAW1NXG5_9CHLO</name>
<dbReference type="EMBL" id="JALJOQ010000097">
    <property type="protein sequence ID" value="KAK9798540.1"/>
    <property type="molecule type" value="Genomic_DNA"/>
</dbReference>
<evidence type="ECO:0000256" key="4">
    <source>
        <dbReference type="ARBA" id="ARBA00022989"/>
    </source>
</evidence>
<dbReference type="AlphaFoldDB" id="A0AAW1NXG5"/>
<comment type="subcellular location">
    <subcellularLocation>
        <location evidence="1">Membrane</location>
        <topology evidence="1">Multi-pass membrane protein</topology>
    </subcellularLocation>
</comment>
<feature type="transmembrane region" description="Helical" evidence="7">
    <location>
        <begin position="209"/>
        <end position="229"/>
    </location>
</feature>
<feature type="transmembrane region" description="Helical" evidence="7">
    <location>
        <begin position="134"/>
        <end position="150"/>
    </location>
</feature>
<evidence type="ECO:0000256" key="3">
    <source>
        <dbReference type="ARBA" id="ARBA00022692"/>
    </source>
</evidence>
<dbReference type="Proteomes" id="UP001465755">
    <property type="component" value="Unassembled WGS sequence"/>
</dbReference>
<feature type="region of interest" description="Disordered" evidence="6">
    <location>
        <begin position="1"/>
        <end position="21"/>
    </location>
</feature>
<organism evidence="8 9">
    <name type="scientific">Symbiochloris irregularis</name>
    <dbReference type="NCBI Taxonomy" id="706552"/>
    <lineage>
        <taxon>Eukaryota</taxon>
        <taxon>Viridiplantae</taxon>
        <taxon>Chlorophyta</taxon>
        <taxon>core chlorophytes</taxon>
        <taxon>Trebouxiophyceae</taxon>
        <taxon>Trebouxiales</taxon>
        <taxon>Trebouxiaceae</taxon>
        <taxon>Symbiochloris</taxon>
    </lineage>
</organism>
<protein>
    <recommendedName>
        <fullName evidence="10">F-box domain-containing protein</fullName>
    </recommendedName>
</protein>
<sequence length="583" mass="64808">MAEKGSMGDPKASLSLRTPEQLVSRSRRLSQRVATFQQRVANEGDALAEEVKQLQTDLKRALDETGDGDGVEELLRAKATLQGHGPGGDLRKLNKQKLPALLRLLLGSRISVVTTRRNEAIKLKEEYHSFRDRGGVYLFILAALLLFGLRRADMVQGRPGAYTLTPPFMVGVQLFLCWLLYMYTALALRENVLKVNGSSIRDWWIHHHYWAIGTCLIILTLPVDSTAYQEFLRSFLWWSAYQGLVIIMQNKYQRKRMYTRIALGKNRAMDVVSGESSGESGQLLIIYPMLLGLQSLQAGIGVQMVGHSGLSFLSPEGWLDFERHESDLRGSRGVTVVGCLMLYMAISNFWNTALTIWQKARLHKKLPPQGPPSIQAEAPQKPKAPQIDKEETAEAQDVSDEPKSPHVQHDIGDSGLWTTTFIGEARSDIQDTPVLSKKYPGTGMQGGHLLLTSQELHDALTSVVLPLLDVRALAALACTCSKLRSIAYGHKDLWRSSVKACLPLEHPSIADLDLPELQSLMQQRTKASNGIASGHSGVRLDLAKCEGQVQRLLFSSCGKFVAVITTQQIAVTRWPTTLWILRQ</sequence>
<dbReference type="InterPro" id="IPR012926">
    <property type="entry name" value="TMEM120A/B"/>
</dbReference>
<dbReference type="PANTHER" id="PTHR21433">
    <property type="entry name" value="TRANSMEMBRANE PROTEIN INDUCED BY TUMOR NECROSIS FACTOR ALPHA"/>
    <property type="match status" value="1"/>
</dbReference>
<evidence type="ECO:0000313" key="8">
    <source>
        <dbReference type="EMBL" id="KAK9798540.1"/>
    </source>
</evidence>
<comment type="similarity">
    <text evidence="2">Belongs to the TMEM120 family.</text>
</comment>
<feature type="region of interest" description="Disordered" evidence="6">
    <location>
        <begin position="365"/>
        <end position="412"/>
    </location>
</feature>
<evidence type="ECO:0008006" key="10">
    <source>
        <dbReference type="Google" id="ProtNLM"/>
    </source>
</evidence>
<dbReference type="PANTHER" id="PTHR21433:SF0">
    <property type="entry name" value="TRANSMEMBRANE PROTEIN 120 HOMOLOG"/>
    <property type="match status" value="1"/>
</dbReference>
<evidence type="ECO:0000256" key="2">
    <source>
        <dbReference type="ARBA" id="ARBA00009700"/>
    </source>
</evidence>
<reference evidence="8 9" key="1">
    <citation type="journal article" date="2024" name="Nat. Commun.">
        <title>Phylogenomics reveals the evolutionary origins of lichenization in chlorophyte algae.</title>
        <authorList>
            <person name="Puginier C."/>
            <person name="Libourel C."/>
            <person name="Otte J."/>
            <person name="Skaloud P."/>
            <person name="Haon M."/>
            <person name="Grisel S."/>
            <person name="Petersen M."/>
            <person name="Berrin J.G."/>
            <person name="Delaux P.M."/>
            <person name="Dal Grande F."/>
            <person name="Keller J."/>
        </authorList>
    </citation>
    <scope>NUCLEOTIDE SEQUENCE [LARGE SCALE GENOMIC DNA]</scope>
    <source>
        <strain evidence="8 9">SAG 2036</strain>
    </source>
</reference>
<keyword evidence="5 7" id="KW-0472">Membrane</keyword>
<evidence type="ECO:0000256" key="7">
    <source>
        <dbReference type="SAM" id="Phobius"/>
    </source>
</evidence>
<feature type="transmembrane region" description="Helical" evidence="7">
    <location>
        <begin position="333"/>
        <end position="357"/>
    </location>
</feature>
<evidence type="ECO:0000256" key="1">
    <source>
        <dbReference type="ARBA" id="ARBA00004141"/>
    </source>
</evidence>
<feature type="compositionally biased region" description="Basic and acidic residues" evidence="6">
    <location>
        <begin position="400"/>
        <end position="412"/>
    </location>
</feature>
<evidence type="ECO:0000313" key="9">
    <source>
        <dbReference type="Proteomes" id="UP001465755"/>
    </source>
</evidence>
<feature type="transmembrane region" description="Helical" evidence="7">
    <location>
        <begin position="170"/>
        <end position="188"/>
    </location>
</feature>
<dbReference type="GO" id="GO:0016020">
    <property type="term" value="C:membrane"/>
    <property type="evidence" value="ECO:0007669"/>
    <property type="project" value="UniProtKB-SubCell"/>
</dbReference>
<gene>
    <name evidence="8" type="ORF">WJX73_001107</name>
</gene>
<feature type="transmembrane region" description="Helical" evidence="7">
    <location>
        <begin position="235"/>
        <end position="252"/>
    </location>
</feature>
<keyword evidence="3 7" id="KW-0812">Transmembrane</keyword>
<evidence type="ECO:0000256" key="6">
    <source>
        <dbReference type="SAM" id="MobiDB-lite"/>
    </source>
</evidence>
<accession>A0AAW1NXG5</accession>
<dbReference type="Pfam" id="PF07851">
    <property type="entry name" value="TMEM120A-B"/>
    <property type="match status" value="1"/>
</dbReference>
<keyword evidence="4 7" id="KW-1133">Transmembrane helix</keyword>